<protein>
    <submittedName>
        <fullName evidence="1">Uncharacterized protein</fullName>
    </submittedName>
</protein>
<comment type="caution">
    <text evidence="1">The sequence shown here is derived from an EMBL/GenBank/DDBJ whole genome shotgun (WGS) entry which is preliminary data.</text>
</comment>
<accession>A0A8X8A7M4</accession>
<reference evidence="1" key="1">
    <citation type="journal article" date="2020" name="bioRxiv">
        <title>Hybrid origin of Populus tomentosa Carr. identified through genome sequencing and phylogenomic analysis.</title>
        <authorList>
            <person name="An X."/>
            <person name="Gao K."/>
            <person name="Chen Z."/>
            <person name="Li J."/>
            <person name="Yang X."/>
            <person name="Yang X."/>
            <person name="Zhou J."/>
            <person name="Guo T."/>
            <person name="Zhao T."/>
            <person name="Huang S."/>
            <person name="Miao D."/>
            <person name="Khan W.U."/>
            <person name="Rao P."/>
            <person name="Ye M."/>
            <person name="Lei B."/>
            <person name="Liao W."/>
            <person name="Wang J."/>
            <person name="Ji L."/>
            <person name="Li Y."/>
            <person name="Guo B."/>
            <person name="Mustafa N.S."/>
            <person name="Li S."/>
            <person name="Yun Q."/>
            <person name="Keller S.R."/>
            <person name="Mao J."/>
            <person name="Zhang R."/>
            <person name="Strauss S.H."/>
        </authorList>
    </citation>
    <scope>NUCLEOTIDE SEQUENCE</scope>
    <source>
        <strain evidence="1">GM15</strain>
        <tissue evidence="1">Leaf</tissue>
    </source>
</reference>
<dbReference type="AlphaFoldDB" id="A0A8X8A7M4"/>
<name>A0A8X8A7M4_POPTO</name>
<dbReference type="OrthoDB" id="19014at2759"/>
<dbReference type="Proteomes" id="UP000886885">
    <property type="component" value="Chromosome 2D"/>
</dbReference>
<proteinExistence type="predicted"/>
<organism evidence="1 2">
    <name type="scientific">Populus tomentosa</name>
    <name type="common">Chinese white poplar</name>
    <dbReference type="NCBI Taxonomy" id="118781"/>
    <lineage>
        <taxon>Eukaryota</taxon>
        <taxon>Viridiplantae</taxon>
        <taxon>Streptophyta</taxon>
        <taxon>Embryophyta</taxon>
        <taxon>Tracheophyta</taxon>
        <taxon>Spermatophyta</taxon>
        <taxon>Magnoliopsida</taxon>
        <taxon>eudicotyledons</taxon>
        <taxon>Gunneridae</taxon>
        <taxon>Pentapetalae</taxon>
        <taxon>rosids</taxon>
        <taxon>fabids</taxon>
        <taxon>Malpighiales</taxon>
        <taxon>Salicaceae</taxon>
        <taxon>Saliceae</taxon>
        <taxon>Populus</taxon>
    </lineage>
</organism>
<evidence type="ECO:0000313" key="2">
    <source>
        <dbReference type="Proteomes" id="UP000886885"/>
    </source>
</evidence>
<dbReference type="EMBL" id="JAAWWB010000004">
    <property type="protein sequence ID" value="KAG6784468.1"/>
    <property type="molecule type" value="Genomic_DNA"/>
</dbReference>
<sequence>MVLTNFSGRGVGFDVGDAWIRLVKCGWDSILVQPNQSRYFNPAQWSMPVNILGLGAGAGCGVGLGLGWGFGTAFGSQYRSSTVTFQGMELAKKEESDDNHNGLPPLIMHAAMEAGLQDASEVLLNACWQRILSGLILGTIACAGKGKSNSDSSENYLEDRVSFSEDKIMDWNSLAMMMA</sequence>
<evidence type="ECO:0000313" key="1">
    <source>
        <dbReference type="EMBL" id="KAG6784468.1"/>
    </source>
</evidence>
<gene>
    <name evidence="1" type="ORF">POTOM_010164</name>
</gene>
<keyword evidence="2" id="KW-1185">Reference proteome</keyword>
<dbReference type="PANTHER" id="PTHR34201">
    <property type="entry name" value="GLYCINE-RICH PROTEIN"/>
    <property type="match status" value="1"/>
</dbReference>
<dbReference type="PANTHER" id="PTHR34201:SF12">
    <property type="entry name" value="PROTEIN TRIGALACTOSYLDIACYLGLYCEROL 5, CHLOROPLASTIC"/>
    <property type="match status" value="1"/>
</dbReference>
<dbReference type="InterPro" id="IPR053288">
    <property type="entry name" value="TGD_Bridge_Protein"/>
</dbReference>